<dbReference type="SUPFAM" id="SSF101148">
    <property type="entry name" value="Plant invertase/pectin methylesterase inhibitor"/>
    <property type="match status" value="1"/>
</dbReference>
<dbReference type="EMBL" id="JBEAFC010000002">
    <property type="protein sequence ID" value="KAL1566297.1"/>
    <property type="molecule type" value="Genomic_DNA"/>
</dbReference>
<evidence type="ECO:0000313" key="5">
    <source>
        <dbReference type="Proteomes" id="UP001567538"/>
    </source>
</evidence>
<keyword evidence="2" id="KW-1133">Transmembrane helix</keyword>
<dbReference type="PANTHER" id="PTHR31080:SF303">
    <property type="entry name" value="PECTINESTERASE 1-LIKE"/>
    <property type="match status" value="1"/>
</dbReference>
<dbReference type="Pfam" id="PF04043">
    <property type="entry name" value="PMEI"/>
    <property type="match status" value="1"/>
</dbReference>
<feature type="domain" description="Pectinesterase inhibitor" evidence="3">
    <location>
        <begin position="70"/>
        <end position="216"/>
    </location>
</feature>
<organism evidence="4 5">
    <name type="scientific">Salvia divinorum</name>
    <name type="common">Maria pastora</name>
    <name type="synonym">Diviner's sage</name>
    <dbReference type="NCBI Taxonomy" id="28513"/>
    <lineage>
        <taxon>Eukaryota</taxon>
        <taxon>Viridiplantae</taxon>
        <taxon>Streptophyta</taxon>
        <taxon>Embryophyta</taxon>
        <taxon>Tracheophyta</taxon>
        <taxon>Spermatophyta</taxon>
        <taxon>Magnoliopsida</taxon>
        <taxon>eudicotyledons</taxon>
        <taxon>Gunneridae</taxon>
        <taxon>Pentapetalae</taxon>
        <taxon>asterids</taxon>
        <taxon>lamiids</taxon>
        <taxon>Lamiales</taxon>
        <taxon>Lamiaceae</taxon>
        <taxon>Nepetoideae</taxon>
        <taxon>Mentheae</taxon>
        <taxon>Salviinae</taxon>
        <taxon>Salvia</taxon>
        <taxon>Salvia subgen. Calosphace</taxon>
    </lineage>
</organism>
<dbReference type="Proteomes" id="UP001567538">
    <property type="component" value="Unassembled WGS sequence"/>
</dbReference>
<name>A0ABD1ID58_SALDI</name>
<keyword evidence="5" id="KW-1185">Reference proteome</keyword>
<evidence type="ECO:0000256" key="1">
    <source>
        <dbReference type="ARBA" id="ARBA00022729"/>
    </source>
</evidence>
<dbReference type="InterPro" id="IPR051955">
    <property type="entry name" value="PME_Inhibitor"/>
</dbReference>
<dbReference type="PANTHER" id="PTHR31080">
    <property type="entry name" value="PECTINESTERASE INHIBITOR-LIKE"/>
    <property type="match status" value="1"/>
</dbReference>
<reference evidence="4 5" key="1">
    <citation type="submission" date="2024-06" db="EMBL/GenBank/DDBJ databases">
        <title>A chromosome level genome sequence of Diviner's sage (Salvia divinorum).</title>
        <authorList>
            <person name="Ford S.A."/>
            <person name="Ro D.-K."/>
            <person name="Ness R.W."/>
            <person name="Phillips M.A."/>
        </authorList>
    </citation>
    <scope>NUCLEOTIDE SEQUENCE [LARGE SCALE GENOMIC DNA]</scope>
    <source>
        <strain evidence="4">SAF-2024a</strain>
        <tissue evidence="4">Leaf</tissue>
    </source>
</reference>
<dbReference type="CDD" id="cd15798">
    <property type="entry name" value="PMEI-like_3"/>
    <property type="match status" value="1"/>
</dbReference>
<evidence type="ECO:0000313" key="4">
    <source>
        <dbReference type="EMBL" id="KAL1566297.1"/>
    </source>
</evidence>
<keyword evidence="1" id="KW-0732">Signal</keyword>
<gene>
    <name evidence="4" type="ORF">AAHA92_01925</name>
</gene>
<keyword evidence="2" id="KW-0472">Membrane</keyword>
<evidence type="ECO:0000256" key="2">
    <source>
        <dbReference type="SAM" id="Phobius"/>
    </source>
</evidence>
<dbReference type="Gene3D" id="1.20.140.40">
    <property type="entry name" value="Invertase/pectin methylesterase inhibitor family protein"/>
    <property type="match status" value="1"/>
</dbReference>
<accession>A0ABD1ID58</accession>
<protein>
    <submittedName>
        <fullName evidence="4">Pectinesterase 3-like</fullName>
    </submittedName>
</protein>
<dbReference type="NCBIfam" id="TIGR01614">
    <property type="entry name" value="PME_inhib"/>
    <property type="match status" value="1"/>
</dbReference>
<dbReference type="InterPro" id="IPR006501">
    <property type="entry name" value="Pectinesterase_inhib_dom"/>
</dbReference>
<dbReference type="InterPro" id="IPR035513">
    <property type="entry name" value="Invertase/methylesterase_inhib"/>
</dbReference>
<dbReference type="AlphaFoldDB" id="A0ABD1ID58"/>
<sequence>MESINFAKGYGKVNPAEESNPISPASRRRRRIIIIAFSLAVFLTLLIASLITVLLHHSASKSNPPQLSSNSADPLKTVCSVTRYPDSCLSSLSPLNSPPSSNPLRFFNLSLHASLLEVASLKGQLPDAEAAAKDCAELFDDAASQLGRSAESVRVEPGVAVLTEMRISDLQTWISASLTDLDTCLDGLAEMGSAAVGEWKVKVQRAMEYISNTLAILNNIRSLFQTFGLAMP</sequence>
<feature type="transmembrane region" description="Helical" evidence="2">
    <location>
        <begin position="32"/>
        <end position="55"/>
    </location>
</feature>
<dbReference type="SMART" id="SM00856">
    <property type="entry name" value="PMEI"/>
    <property type="match status" value="1"/>
</dbReference>
<evidence type="ECO:0000259" key="3">
    <source>
        <dbReference type="SMART" id="SM00856"/>
    </source>
</evidence>
<comment type="caution">
    <text evidence="4">The sequence shown here is derived from an EMBL/GenBank/DDBJ whole genome shotgun (WGS) entry which is preliminary data.</text>
</comment>
<keyword evidence="2" id="KW-0812">Transmembrane</keyword>
<proteinExistence type="predicted"/>